<sequence>MVDALVKAKLAKRIEQAGLRHLSYHDKRRNFEADLERLATYPEQILVINMNYRMIRSLFEAVALHEAVHRFGLPEKAPPFLAAEIFDALFAPTQLLRQELHVLRQELDVPRGTNFIAIHLRTGQIAYDPSRHGADELEVFLACARRAEKDVGEALWLLATDSENLAQQALELPEAKSGKLRLPHARGRVHIDRSDLGETLNGATANYAEWLLFGQAAAVILSRSYFGETAAEIGRVRHAYFAPGNGCVRTDLSSS</sequence>
<gene>
    <name evidence="1" type="ORF">C1SCF055_LOCUS32641</name>
</gene>
<proteinExistence type="predicted"/>
<evidence type="ECO:0000313" key="2">
    <source>
        <dbReference type="EMBL" id="CAL4794370.1"/>
    </source>
</evidence>
<name>A0A9P1DBZ6_9DINO</name>
<reference evidence="1" key="1">
    <citation type="submission" date="2022-10" db="EMBL/GenBank/DDBJ databases">
        <authorList>
            <person name="Chen Y."/>
            <person name="Dougan E. K."/>
            <person name="Chan C."/>
            <person name="Rhodes N."/>
            <person name="Thang M."/>
        </authorList>
    </citation>
    <scope>NUCLEOTIDE SEQUENCE</scope>
</reference>
<dbReference type="EMBL" id="CAMXCT010003957">
    <property type="protein sequence ID" value="CAI4007058.1"/>
    <property type="molecule type" value="Genomic_DNA"/>
</dbReference>
<organism evidence="1">
    <name type="scientific">Cladocopium goreaui</name>
    <dbReference type="NCBI Taxonomy" id="2562237"/>
    <lineage>
        <taxon>Eukaryota</taxon>
        <taxon>Sar</taxon>
        <taxon>Alveolata</taxon>
        <taxon>Dinophyceae</taxon>
        <taxon>Suessiales</taxon>
        <taxon>Symbiodiniaceae</taxon>
        <taxon>Cladocopium</taxon>
    </lineage>
</organism>
<dbReference type="Proteomes" id="UP001152797">
    <property type="component" value="Unassembled WGS sequence"/>
</dbReference>
<evidence type="ECO:0000313" key="1">
    <source>
        <dbReference type="EMBL" id="CAI4007058.1"/>
    </source>
</evidence>
<protein>
    <submittedName>
        <fullName evidence="1">Uncharacterized protein</fullName>
    </submittedName>
</protein>
<evidence type="ECO:0000313" key="3">
    <source>
        <dbReference type="Proteomes" id="UP001152797"/>
    </source>
</evidence>
<keyword evidence="3" id="KW-1185">Reference proteome</keyword>
<dbReference type="EMBL" id="CAMXCT030003957">
    <property type="protein sequence ID" value="CAL4794370.1"/>
    <property type="molecule type" value="Genomic_DNA"/>
</dbReference>
<dbReference type="OrthoDB" id="428346at2759"/>
<reference evidence="2 3" key="2">
    <citation type="submission" date="2024-05" db="EMBL/GenBank/DDBJ databases">
        <authorList>
            <person name="Chen Y."/>
            <person name="Shah S."/>
            <person name="Dougan E. K."/>
            <person name="Thang M."/>
            <person name="Chan C."/>
        </authorList>
    </citation>
    <scope>NUCLEOTIDE SEQUENCE [LARGE SCALE GENOMIC DNA]</scope>
</reference>
<dbReference type="AlphaFoldDB" id="A0A9P1DBZ6"/>
<comment type="caution">
    <text evidence="1">The sequence shown here is derived from an EMBL/GenBank/DDBJ whole genome shotgun (WGS) entry which is preliminary data.</text>
</comment>
<accession>A0A9P1DBZ6</accession>
<dbReference type="EMBL" id="CAMXCT020003957">
    <property type="protein sequence ID" value="CAL1160433.1"/>
    <property type="molecule type" value="Genomic_DNA"/>
</dbReference>